<dbReference type="InterPro" id="IPR001173">
    <property type="entry name" value="Glyco_trans_2-like"/>
</dbReference>
<dbReference type="PANTHER" id="PTHR22916">
    <property type="entry name" value="GLYCOSYLTRANSFERASE"/>
    <property type="match status" value="1"/>
</dbReference>
<sequence>MKYCLRKLQEEKVAVNKKSPLITIHTFAYNVEEYINECVDSVLNQTFIDFEWVILDNGSTDQTGKILEEYSRKDKRIKLFKNKRNTFIHNVPVNPDYQEFIRKQEVDYWCLLDSDDYLHPDFLKDLYTTAIERNVDIVVCGSEFFRDEDHSIQGRRVPPDFYVSEITALGDIFPNIYGSFRPMWGKLVKYSVVKKQVEYRLQNPVALKNAGDTLFCLDVLRLSNSVVGVSRVLHYYRIRNNSFYHTLTDSQRYLEYVVIYQEGKSLLQSWGHLNNTNKEFLAGVLYYSILHCLELTINASSSSVKDRLEAIEMMLSNEIIHEVILSDSISQKLLYDMNQMMELLLDHISEHDIPIATTHYIYRLFLSIRMGKSVDGNKHNAFLLYISALSDEMNKSRFGLSILQQFFALIGKSHLVELMKHVIRNDDLVSNPLLLREVINGQVTGGKISEAKEQIEMNISNGNYDDAIDLLLKILEESPLDNVALSYKMFFLSMDGDLMTLVETAVALITFYPDDHASLSFGAQAFAHAGLKEEAKIVYQKALKICSDKNQQLEIMRELKEIS</sequence>
<name>A0A4R4EAG9_9BACL</name>
<dbReference type="Pfam" id="PF00535">
    <property type="entry name" value="Glycos_transf_2"/>
    <property type="match status" value="1"/>
</dbReference>
<reference evidence="3 4" key="1">
    <citation type="submission" date="2019-03" db="EMBL/GenBank/DDBJ databases">
        <authorList>
            <person name="Kim M.K.M."/>
        </authorList>
    </citation>
    <scope>NUCLEOTIDE SEQUENCE [LARGE SCALE GENOMIC DNA]</scope>
    <source>
        <strain evidence="3 4">18JY21-1</strain>
    </source>
</reference>
<dbReference type="CDD" id="cd00761">
    <property type="entry name" value="Glyco_tranf_GTA_type"/>
    <property type="match status" value="1"/>
</dbReference>
<keyword evidence="4" id="KW-1185">Reference proteome</keyword>
<dbReference type="SUPFAM" id="SSF48439">
    <property type="entry name" value="Protein prenylyltransferase"/>
    <property type="match status" value="1"/>
</dbReference>
<dbReference type="InterPro" id="IPR029044">
    <property type="entry name" value="Nucleotide-diphossugar_trans"/>
</dbReference>
<evidence type="ECO:0000256" key="1">
    <source>
        <dbReference type="ARBA" id="ARBA00006739"/>
    </source>
</evidence>
<dbReference type="EMBL" id="SKFG01000011">
    <property type="protein sequence ID" value="TCZ76854.1"/>
    <property type="molecule type" value="Genomic_DNA"/>
</dbReference>
<dbReference type="Gene3D" id="3.90.550.10">
    <property type="entry name" value="Spore Coat Polysaccharide Biosynthesis Protein SpsA, Chain A"/>
    <property type="match status" value="1"/>
</dbReference>
<dbReference type="InterPro" id="IPR011990">
    <property type="entry name" value="TPR-like_helical_dom_sf"/>
</dbReference>
<comment type="similarity">
    <text evidence="1">Belongs to the glycosyltransferase 2 family.</text>
</comment>
<feature type="domain" description="Glycosyltransferase 2-like" evidence="2">
    <location>
        <begin position="24"/>
        <end position="183"/>
    </location>
</feature>
<dbReference type="Proteomes" id="UP000295418">
    <property type="component" value="Unassembled WGS sequence"/>
</dbReference>
<comment type="caution">
    <text evidence="3">The sequence shown here is derived from an EMBL/GenBank/DDBJ whole genome shotgun (WGS) entry which is preliminary data.</text>
</comment>
<dbReference type="Gene3D" id="1.25.40.10">
    <property type="entry name" value="Tetratricopeptide repeat domain"/>
    <property type="match status" value="1"/>
</dbReference>
<dbReference type="AlphaFoldDB" id="A0A4R4EAG9"/>
<organism evidence="3 4">
    <name type="scientific">Paenibacillus albiflavus</name>
    <dbReference type="NCBI Taxonomy" id="2545760"/>
    <lineage>
        <taxon>Bacteria</taxon>
        <taxon>Bacillati</taxon>
        <taxon>Bacillota</taxon>
        <taxon>Bacilli</taxon>
        <taxon>Bacillales</taxon>
        <taxon>Paenibacillaceae</taxon>
        <taxon>Paenibacillus</taxon>
    </lineage>
</organism>
<proteinExistence type="inferred from homology"/>
<evidence type="ECO:0000313" key="3">
    <source>
        <dbReference type="EMBL" id="TCZ76854.1"/>
    </source>
</evidence>
<keyword evidence="3" id="KW-0808">Transferase</keyword>
<evidence type="ECO:0000313" key="4">
    <source>
        <dbReference type="Proteomes" id="UP000295418"/>
    </source>
</evidence>
<dbReference type="PANTHER" id="PTHR22916:SF56">
    <property type="entry name" value="GLYCOSYL TRANSFERASE"/>
    <property type="match status" value="1"/>
</dbReference>
<evidence type="ECO:0000259" key="2">
    <source>
        <dbReference type="Pfam" id="PF00535"/>
    </source>
</evidence>
<dbReference type="OrthoDB" id="9810303at2"/>
<gene>
    <name evidence="3" type="ORF">E0485_12800</name>
</gene>
<dbReference type="GO" id="GO:0016740">
    <property type="term" value="F:transferase activity"/>
    <property type="evidence" value="ECO:0007669"/>
    <property type="project" value="UniProtKB-KW"/>
</dbReference>
<dbReference type="SUPFAM" id="SSF53448">
    <property type="entry name" value="Nucleotide-diphospho-sugar transferases"/>
    <property type="match status" value="1"/>
</dbReference>
<protein>
    <submittedName>
        <fullName evidence="3">Glycosyltransferase</fullName>
    </submittedName>
</protein>
<accession>A0A4R4EAG9</accession>